<name>A0A3P7LEH2_DIBLA</name>
<evidence type="ECO:0000313" key="2">
    <source>
        <dbReference type="EMBL" id="VDN11770.1"/>
    </source>
</evidence>
<dbReference type="OrthoDB" id="10594170at2759"/>
<dbReference type="Proteomes" id="UP000281553">
    <property type="component" value="Unassembled WGS sequence"/>
</dbReference>
<feature type="region of interest" description="Disordered" evidence="1">
    <location>
        <begin position="258"/>
        <end position="303"/>
    </location>
</feature>
<feature type="compositionally biased region" description="Low complexity" evidence="1">
    <location>
        <begin position="230"/>
        <end position="243"/>
    </location>
</feature>
<gene>
    <name evidence="2" type="ORF">DILT_LOCUS7601</name>
</gene>
<reference evidence="2 3" key="1">
    <citation type="submission" date="2018-11" db="EMBL/GenBank/DDBJ databases">
        <authorList>
            <consortium name="Pathogen Informatics"/>
        </authorList>
    </citation>
    <scope>NUCLEOTIDE SEQUENCE [LARGE SCALE GENOMIC DNA]</scope>
</reference>
<keyword evidence="3" id="KW-1185">Reference proteome</keyword>
<dbReference type="AlphaFoldDB" id="A0A3P7LEH2"/>
<proteinExistence type="predicted"/>
<feature type="compositionally biased region" description="Polar residues" evidence="1">
    <location>
        <begin position="185"/>
        <end position="202"/>
    </location>
</feature>
<evidence type="ECO:0000313" key="3">
    <source>
        <dbReference type="Proteomes" id="UP000281553"/>
    </source>
</evidence>
<protein>
    <submittedName>
        <fullName evidence="2">Uncharacterized protein</fullName>
    </submittedName>
</protein>
<dbReference type="EMBL" id="UYRU01052221">
    <property type="protein sequence ID" value="VDN11770.1"/>
    <property type="molecule type" value="Genomic_DNA"/>
</dbReference>
<feature type="region of interest" description="Disordered" evidence="1">
    <location>
        <begin position="176"/>
        <end position="243"/>
    </location>
</feature>
<organism evidence="2 3">
    <name type="scientific">Dibothriocephalus latus</name>
    <name type="common">Fish tapeworm</name>
    <name type="synonym">Diphyllobothrium latum</name>
    <dbReference type="NCBI Taxonomy" id="60516"/>
    <lineage>
        <taxon>Eukaryota</taxon>
        <taxon>Metazoa</taxon>
        <taxon>Spiralia</taxon>
        <taxon>Lophotrochozoa</taxon>
        <taxon>Platyhelminthes</taxon>
        <taxon>Cestoda</taxon>
        <taxon>Eucestoda</taxon>
        <taxon>Diphyllobothriidea</taxon>
        <taxon>Diphyllobothriidae</taxon>
        <taxon>Dibothriocephalus</taxon>
    </lineage>
</organism>
<accession>A0A3P7LEH2</accession>
<sequence>MKSLANATPPGDSKYPHWWSQQEQEIAQFKTRLRFLDESDPALEISRSTATGSVCANTDQDTCRVIKISRSDWMNKEPPILSAPNRRKATEPRRTRRFFIKEFPSPSTTTEAATNLQDPKAEKRLKQPGQMKISIRRQRSSLKRRFPPEEKIGDEGLVAEAQDEYCHRLHFADRSGNTADHRVNETSTAPGNRKVTSSSRSTSHGEDSWPLKATRHVAIPDFQPTGKQPSCGESSINSISSQYSEDLPISEADDLLLTTVCGPNNHPSHASHHSPPPPPVPTSHPRKIHPTQTPTPSLPQPVSAIRECVEKESVI</sequence>
<evidence type="ECO:0000256" key="1">
    <source>
        <dbReference type="SAM" id="MobiDB-lite"/>
    </source>
</evidence>